<proteinExistence type="predicted"/>
<organism evidence="1">
    <name type="scientific">bioreactor metagenome</name>
    <dbReference type="NCBI Taxonomy" id="1076179"/>
    <lineage>
        <taxon>unclassified sequences</taxon>
        <taxon>metagenomes</taxon>
        <taxon>ecological metagenomes</taxon>
    </lineage>
</organism>
<dbReference type="GO" id="GO:0015562">
    <property type="term" value="F:efflux transmembrane transporter activity"/>
    <property type="evidence" value="ECO:0007669"/>
    <property type="project" value="InterPro"/>
</dbReference>
<name>A0A644ZIQ9_9ZZZZ</name>
<accession>A0A644ZIQ9</accession>
<comment type="caution">
    <text evidence="1">The sequence shown here is derived from an EMBL/GenBank/DDBJ whole genome shotgun (WGS) entry which is preliminary data.</text>
</comment>
<dbReference type="Gene3D" id="1.20.1600.10">
    <property type="entry name" value="Outer membrane efflux proteins (OEP)"/>
    <property type="match status" value="1"/>
</dbReference>
<reference evidence="1" key="1">
    <citation type="submission" date="2019-08" db="EMBL/GenBank/DDBJ databases">
        <authorList>
            <person name="Kucharzyk K."/>
            <person name="Murdoch R.W."/>
            <person name="Higgins S."/>
            <person name="Loffler F."/>
        </authorList>
    </citation>
    <scope>NUCLEOTIDE SEQUENCE</scope>
</reference>
<dbReference type="AlphaFoldDB" id="A0A644ZIQ9"/>
<sequence length="140" mass="16001">MSLPKFTTGYMSETVVGEQFRGITLGVSIPLWENKNRQRHAQARVKASETALEDTRLQFYTRLQGLYHKASILQQNALELRRSITENRNDALLKKALDSGEISLLDYLMEIGYYYDAVIQALVVERDYEQALAELSAVEL</sequence>
<gene>
    <name evidence="1" type="ORF">SDC9_86868</name>
</gene>
<dbReference type="SUPFAM" id="SSF56954">
    <property type="entry name" value="Outer membrane efflux proteins (OEP)"/>
    <property type="match status" value="1"/>
</dbReference>
<dbReference type="EMBL" id="VSSQ01008925">
    <property type="protein sequence ID" value="MPM40228.1"/>
    <property type="molecule type" value="Genomic_DNA"/>
</dbReference>
<evidence type="ECO:0000313" key="1">
    <source>
        <dbReference type="EMBL" id="MPM40228.1"/>
    </source>
</evidence>
<evidence type="ECO:0008006" key="2">
    <source>
        <dbReference type="Google" id="ProtNLM"/>
    </source>
</evidence>
<protein>
    <recommendedName>
        <fullName evidence="2">Outer membrane efflux protein</fullName>
    </recommendedName>
</protein>